<gene>
    <name evidence="1" type="ORF">FALBO_13281</name>
</gene>
<dbReference type="AlphaFoldDB" id="A0A8H4L0X8"/>
<comment type="caution">
    <text evidence="1">The sequence shown here is derived from an EMBL/GenBank/DDBJ whole genome shotgun (WGS) entry which is preliminary data.</text>
</comment>
<proteinExistence type="predicted"/>
<reference evidence="1 2" key="1">
    <citation type="submission" date="2020-01" db="EMBL/GenBank/DDBJ databases">
        <title>Identification and distribution of gene clusters putatively required for synthesis of sphingolipid metabolism inhibitors in phylogenetically diverse species of the filamentous fungus Fusarium.</title>
        <authorList>
            <person name="Kim H.-S."/>
            <person name="Busman M."/>
            <person name="Brown D.W."/>
            <person name="Divon H."/>
            <person name="Uhlig S."/>
            <person name="Proctor R.H."/>
        </authorList>
    </citation>
    <scope>NUCLEOTIDE SEQUENCE [LARGE SCALE GENOMIC DNA]</scope>
    <source>
        <strain evidence="1 2">NRRL 20459</strain>
    </source>
</reference>
<dbReference type="EMBL" id="JAADYS010002050">
    <property type="protein sequence ID" value="KAF4459956.1"/>
    <property type="molecule type" value="Genomic_DNA"/>
</dbReference>
<dbReference type="OrthoDB" id="409543at2759"/>
<dbReference type="Pfam" id="PF05704">
    <property type="entry name" value="Caps_synth"/>
    <property type="match status" value="1"/>
</dbReference>
<name>A0A8H4L0X8_9HYPO</name>
<dbReference type="SUPFAM" id="SSF53448">
    <property type="entry name" value="Nucleotide-diphospho-sugar transferases"/>
    <property type="match status" value="1"/>
</dbReference>
<organism evidence="1 2">
    <name type="scientific">Fusarium albosuccineum</name>
    <dbReference type="NCBI Taxonomy" id="1237068"/>
    <lineage>
        <taxon>Eukaryota</taxon>
        <taxon>Fungi</taxon>
        <taxon>Dikarya</taxon>
        <taxon>Ascomycota</taxon>
        <taxon>Pezizomycotina</taxon>
        <taxon>Sordariomycetes</taxon>
        <taxon>Hypocreomycetidae</taxon>
        <taxon>Hypocreales</taxon>
        <taxon>Nectriaceae</taxon>
        <taxon>Fusarium</taxon>
        <taxon>Fusarium decemcellulare species complex</taxon>
    </lineage>
</organism>
<dbReference type="InterPro" id="IPR029044">
    <property type="entry name" value="Nucleotide-diphossugar_trans"/>
</dbReference>
<evidence type="ECO:0000313" key="1">
    <source>
        <dbReference type="EMBL" id="KAF4459956.1"/>
    </source>
</evidence>
<keyword evidence="2" id="KW-1185">Reference proteome</keyword>
<dbReference type="Proteomes" id="UP000554235">
    <property type="component" value="Unassembled WGS sequence"/>
</dbReference>
<protein>
    <submittedName>
        <fullName evidence="1">Capsule polysaccharide biosynthesis</fullName>
    </submittedName>
</protein>
<accession>A0A8H4L0X8</accession>
<evidence type="ECO:0000313" key="2">
    <source>
        <dbReference type="Proteomes" id="UP000554235"/>
    </source>
</evidence>
<sequence length="198" mass="22134">MSPYTIPQELASQLELVENPDTRSFKEIISALNHHVPVTTEKNIWAFWHAGLDAMPGWCQRNVVDWVRICGPSWTVRVLDVVPGSPNHALNFASKDLLPDAFVKGSMNGPYVGPHSMDFLRGALLIQYGGVAMDVGCTLMRSLDRVCWDEIADPKSPIEVAVPIMYAQTIANHFVASSKGNPFIEKWHKLFFLSRSKI</sequence>
<dbReference type="InterPro" id="IPR008441">
    <property type="entry name" value="AfumC-like_glycosyl_Trfase"/>
</dbReference>
<dbReference type="Gene3D" id="3.90.550.20">
    <property type="match status" value="1"/>
</dbReference>
<dbReference type="GO" id="GO:0016757">
    <property type="term" value="F:glycosyltransferase activity"/>
    <property type="evidence" value="ECO:0007669"/>
    <property type="project" value="InterPro"/>
</dbReference>